<dbReference type="Proteomes" id="UP000019116">
    <property type="component" value="Chromosome 2D"/>
</dbReference>
<dbReference type="GO" id="GO:0043527">
    <property type="term" value="C:tRNA methyltransferase complex"/>
    <property type="evidence" value="ECO:0000318"/>
    <property type="project" value="GO_Central"/>
</dbReference>
<dbReference type="SUPFAM" id="SSF53335">
    <property type="entry name" value="S-adenosyl-L-methionine-dependent methyltransferases"/>
    <property type="match status" value="1"/>
</dbReference>
<organism evidence="8">
    <name type="scientific">Triticum aestivum</name>
    <name type="common">Wheat</name>
    <dbReference type="NCBI Taxonomy" id="4565"/>
    <lineage>
        <taxon>Eukaryota</taxon>
        <taxon>Viridiplantae</taxon>
        <taxon>Streptophyta</taxon>
        <taxon>Embryophyta</taxon>
        <taxon>Tracheophyta</taxon>
        <taxon>Spermatophyta</taxon>
        <taxon>Magnoliopsida</taxon>
        <taxon>Liliopsida</taxon>
        <taxon>Poales</taxon>
        <taxon>Poaceae</taxon>
        <taxon>BOP clade</taxon>
        <taxon>Pooideae</taxon>
        <taxon>Triticodae</taxon>
        <taxon>Triticeae</taxon>
        <taxon>Triticinae</taxon>
        <taxon>Triticum</taxon>
    </lineage>
</organism>
<accession>A0A3B6DN61</accession>
<keyword evidence="3" id="KW-0489">Methyltransferase</keyword>
<feature type="signal peptide" evidence="7">
    <location>
        <begin position="1"/>
        <end position="16"/>
    </location>
</feature>
<dbReference type="InterPro" id="IPR003358">
    <property type="entry name" value="tRNA_(Gua-N-7)_MeTrfase_Trmb"/>
</dbReference>
<dbReference type="OrthoDB" id="47276at2759"/>
<evidence type="ECO:0000256" key="6">
    <source>
        <dbReference type="ARBA" id="ARBA00022694"/>
    </source>
</evidence>
<dbReference type="Gramene" id="TraesCS2D02G465800.1">
    <property type="protein sequence ID" value="TraesCS2D02G465800.1"/>
    <property type="gene ID" value="TraesCS2D02G465800"/>
</dbReference>
<name>A0A3B6DN61_WHEAT</name>
<keyword evidence="5" id="KW-0949">S-adenosyl-L-methionine</keyword>
<evidence type="ECO:0000256" key="5">
    <source>
        <dbReference type="ARBA" id="ARBA00022691"/>
    </source>
</evidence>
<dbReference type="PANTHER" id="PTHR23417">
    <property type="entry name" value="3-DEOXY-D-MANNO-OCTULOSONIC-ACID TRANSFERASE/TRNA GUANINE-N 7 - -METHYLTRANSFERASE"/>
    <property type="match status" value="1"/>
</dbReference>
<comment type="catalytic activity">
    <reaction evidence="1">
        <text>guanosine(46) in tRNA + S-adenosyl-L-methionine = N(7)-methylguanosine(46) in tRNA + S-adenosyl-L-homocysteine</text>
        <dbReference type="Rhea" id="RHEA:42708"/>
        <dbReference type="Rhea" id="RHEA-COMP:10188"/>
        <dbReference type="Rhea" id="RHEA-COMP:10189"/>
        <dbReference type="ChEBI" id="CHEBI:57856"/>
        <dbReference type="ChEBI" id="CHEBI:59789"/>
        <dbReference type="ChEBI" id="CHEBI:74269"/>
        <dbReference type="ChEBI" id="CHEBI:74480"/>
        <dbReference type="EC" id="2.1.1.33"/>
    </reaction>
</comment>
<evidence type="ECO:0000256" key="4">
    <source>
        <dbReference type="ARBA" id="ARBA00022679"/>
    </source>
</evidence>
<sequence length="322" mass="37348">MAWTAAASLCCRLVRAAPVRRCARRRTLCSAARSTDAVDREYADLNLRPLYPNVRPNPTYPILPVFNLRLLFEIAYQPDHPPTNWFWCMQRGHHLRIRQHVNPLSALFVEPTEPPEWTEVFEDPLLPLMVDIGCGSGRFLVWLAKNSGERRNYLGLEIRQKLVERTQFWVTELGLRNVYFMFANATVSFEQIVSSYPGPLSLVSILCPDPHFKKRHHKRRVLQTPLVDSITKNLCLGGRVLVQSDVLDVATDMRERFDGYSDVFEHADRIDKDLQCDNEGWLLDNPMGIRTEREIHAELEGATIYRRMYQKTRCFLPDYSIS</sequence>
<dbReference type="GO" id="GO:0036265">
    <property type="term" value="P:RNA (guanine-N7)-methylation"/>
    <property type="evidence" value="ECO:0000318"/>
    <property type="project" value="GO_Central"/>
</dbReference>
<dbReference type="Gene3D" id="3.40.50.150">
    <property type="entry name" value="Vaccinia Virus protein VP39"/>
    <property type="match status" value="1"/>
</dbReference>
<dbReference type="PANTHER" id="PTHR23417:SF21">
    <property type="entry name" value="TRNA (GUANINE-N(7)-)-METHYLTRANSFERASE"/>
    <property type="match status" value="1"/>
</dbReference>
<dbReference type="Gramene" id="TraesNOR2D03G01281310.2">
    <property type="protein sequence ID" value="TraesNOR2D03G01281310.2"/>
    <property type="gene ID" value="TraesNOR2D03G01281310"/>
</dbReference>
<dbReference type="GO" id="GO:0030488">
    <property type="term" value="P:tRNA methylation"/>
    <property type="evidence" value="ECO:0000318"/>
    <property type="project" value="GO_Central"/>
</dbReference>
<dbReference type="STRING" id="4565.A0A3B6DN61"/>
<dbReference type="InterPro" id="IPR029063">
    <property type="entry name" value="SAM-dependent_MTases_sf"/>
</dbReference>
<evidence type="ECO:0000256" key="7">
    <source>
        <dbReference type="SAM" id="SignalP"/>
    </source>
</evidence>
<evidence type="ECO:0000256" key="1">
    <source>
        <dbReference type="ARBA" id="ARBA00000142"/>
    </source>
</evidence>
<feature type="chain" id="PRO_5043172978" description="tRNA (guanine(46)-N(7))-methyltransferase" evidence="7">
    <location>
        <begin position="17"/>
        <end position="322"/>
    </location>
</feature>
<reference evidence="8" key="1">
    <citation type="submission" date="2018-08" db="EMBL/GenBank/DDBJ databases">
        <authorList>
            <person name="Rossello M."/>
        </authorList>
    </citation>
    <scope>NUCLEOTIDE SEQUENCE [LARGE SCALE GENOMIC DNA]</scope>
    <source>
        <strain evidence="8">cv. Chinese Spring</strain>
    </source>
</reference>
<evidence type="ECO:0000313" key="8">
    <source>
        <dbReference type="EnsemblPlants" id="TraesCS2D02G465800.1"/>
    </source>
</evidence>
<dbReference type="Gramene" id="TraesLDM2D03G01265790.2">
    <property type="protein sequence ID" value="TraesLDM2D03G01265790.2"/>
    <property type="gene ID" value="TraesLDM2D03G01265790"/>
</dbReference>
<evidence type="ECO:0000256" key="2">
    <source>
        <dbReference type="ARBA" id="ARBA00011977"/>
    </source>
</evidence>
<dbReference type="Gramene" id="TraesCS2D03G1039800.1">
    <property type="protein sequence ID" value="TraesCS2D03G1039800.1.CDS"/>
    <property type="gene ID" value="TraesCS2D03G1039800"/>
</dbReference>
<dbReference type="AlphaFoldDB" id="A0A3B6DN61"/>
<evidence type="ECO:0000256" key="3">
    <source>
        <dbReference type="ARBA" id="ARBA00022603"/>
    </source>
</evidence>
<dbReference type="Gramene" id="TraesLAC2D03G01216350.2">
    <property type="protein sequence ID" value="TraesLAC2D03G01216350.2"/>
    <property type="gene ID" value="TraesLAC2D03G01216350"/>
</dbReference>
<protein>
    <recommendedName>
        <fullName evidence="2">tRNA (guanine(46)-N(7))-methyltransferase</fullName>
        <ecNumber evidence="2">2.1.1.33</ecNumber>
    </recommendedName>
</protein>
<keyword evidence="6" id="KW-0819">tRNA processing</keyword>
<keyword evidence="4" id="KW-0808">Transferase</keyword>
<dbReference type="EC" id="2.1.1.33" evidence="2"/>
<dbReference type="EnsemblPlants" id="TraesCS2D02G465800.1">
    <property type="protein sequence ID" value="TraesCS2D02G465800.1"/>
    <property type="gene ID" value="TraesCS2D02G465800"/>
</dbReference>
<dbReference type="CDD" id="cd02440">
    <property type="entry name" value="AdoMet_MTases"/>
    <property type="match status" value="1"/>
</dbReference>
<dbReference type="GO" id="GO:0008176">
    <property type="term" value="F:tRNA (guanine(46)-N7)-methyltransferase activity"/>
    <property type="evidence" value="ECO:0000318"/>
    <property type="project" value="GO_Central"/>
</dbReference>
<keyword evidence="7" id="KW-0732">Signal</keyword>
<gene>
    <name evidence="8" type="primary">LOC123054614</name>
</gene>
<dbReference type="RefSeq" id="XP_044334357.1">
    <property type="nucleotide sequence ID" value="XM_044478422.1"/>
</dbReference>
<dbReference type="FunFam" id="3.40.50.150:FF:000230">
    <property type="entry name" value="tRNA (Guanine-N(7)-)-methyltransferase"/>
    <property type="match status" value="1"/>
</dbReference>
<dbReference type="Gramene" id="TraesSTA2D03G01253700.2">
    <property type="protein sequence ID" value="TraesSTA2D03G01253700.2"/>
    <property type="gene ID" value="TraesSTA2D03G01253700"/>
</dbReference>
<dbReference type="PROSITE" id="PS51625">
    <property type="entry name" value="SAM_MT_TRMB"/>
    <property type="match status" value="1"/>
</dbReference>
<reference evidence="8" key="2">
    <citation type="submission" date="2018-10" db="UniProtKB">
        <authorList>
            <consortium name="EnsemblPlants"/>
        </authorList>
    </citation>
    <scope>IDENTIFICATION</scope>
</reference>
<evidence type="ECO:0000313" key="9">
    <source>
        <dbReference type="Proteomes" id="UP000019116"/>
    </source>
</evidence>
<dbReference type="Gramene" id="TraesWEE_scaffold_079863_01G000200.1">
    <property type="protein sequence ID" value="TraesWEE_scaffold_079863_01G000200.1"/>
    <property type="gene ID" value="TraesWEE_scaffold_079863_01G000200"/>
</dbReference>
<dbReference type="Pfam" id="PF02390">
    <property type="entry name" value="Methyltransf_4"/>
    <property type="match status" value="1"/>
</dbReference>
<dbReference type="GeneID" id="123054614"/>
<dbReference type="SMR" id="A0A3B6DN61"/>
<proteinExistence type="predicted"/>
<keyword evidence="9" id="KW-1185">Reference proteome</keyword>
<dbReference type="Gramene" id="TraesMAC2D03G01262840.2">
    <property type="protein sequence ID" value="TraesMAC2D03G01262840.2"/>
    <property type="gene ID" value="TraesMAC2D03G01262840"/>
</dbReference>